<dbReference type="PANTHER" id="PTHR31172:SF3">
    <property type="entry name" value="STOMATAL CLOSURE-RELATED ACTIN-BINDING PROTEIN 1"/>
    <property type="match status" value="1"/>
</dbReference>
<dbReference type="GO" id="GO:0010119">
    <property type="term" value="P:regulation of stomatal movement"/>
    <property type="evidence" value="ECO:0007669"/>
    <property type="project" value="InterPro"/>
</dbReference>
<dbReference type="Proteomes" id="UP001445335">
    <property type="component" value="Unassembled WGS sequence"/>
</dbReference>
<dbReference type="Gene3D" id="2.60.40.2700">
    <property type="match status" value="1"/>
</dbReference>
<dbReference type="EMBL" id="JALJOU010000002">
    <property type="protein sequence ID" value="KAK9845879.1"/>
    <property type="molecule type" value="Genomic_DNA"/>
</dbReference>
<dbReference type="InterPro" id="IPR039640">
    <property type="entry name" value="SCAB"/>
</dbReference>
<dbReference type="GO" id="GO:0003779">
    <property type="term" value="F:actin binding"/>
    <property type="evidence" value="ECO:0007669"/>
    <property type="project" value="InterPro"/>
</dbReference>
<comment type="caution">
    <text evidence="3">The sequence shown here is derived from an EMBL/GenBank/DDBJ whole genome shotgun (WGS) entry which is preliminary data.</text>
</comment>
<dbReference type="PANTHER" id="PTHR31172">
    <property type="entry name" value="STOMATAL CLOSURE-RELATED ACTIN-BINDING PROTEIN 1"/>
    <property type="match status" value="1"/>
</dbReference>
<reference evidence="3 4" key="1">
    <citation type="journal article" date="2024" name="Nat. Commun.">
        <title>Phylogenomics reveals the evolutionary origins of lichenization in chlorophyte algae.</title>
        <authorList>
            <person name="Puginier C."/>
            <person name="Libourel C."/>
            <person name="Otte J."/>
            <person name="Skaloud P."/>
            <person name="Haon M."/>
            <person name="Grisel S."/>
            <person name="Petersen M."/>
            <person name="Berrin J.G."/>
            <person name="Delaux P.M."/>
            <person name="Dal Grande F."/>
            <person name="Keller J."/>
        </authorList>
    </citation>
    <scope>NUCLEOTIDE SEQUENCE [LARGE SCALE GENOMIC DNA]</scope>
    <source>
        <strain evidence="3 4">SAG 245.80</strain>
    </source>
</reference>
<dbReference type="AlphaFoldDB" id="A0AAW1SK02"/>
<evidence type="ECO:0000259" key="2">
    <source>
        <dbReference type="Pfam" id="PF17684"/>
    </source>
</evidence>
<organism evidence="3 4">
    <name type="scientific">Elliptochloris bilobata</name>
    <dbReference type="NCBI Taxonomy" id="381761"/>
    <lineage>
        <taxon>Eukaryota</taxon>
        <taxon>Viridiplantae</taxon>
        <taxon>Chlorophyta</taxon>
        <taxon>core chlorophytes</taxon>
        <taxon>Trebouxiophyceae</taxon>
        <taxon>Trebouxiophyceae incertae sedis</taxon>
        <taxon>Elliptochloris clade</taxon>
        <taxon>Elliptochloris</taxon>
    </lineage>
</organism>
<feature type="domain" description="Stomatal closure-related actin-binding protein PH" evidence="2">
    <location>
        <begin position="248"/>
        <end position="357"/>
    </location>
</feature>
<proteinExistence type="predicted"/>
<evidence type="ECO:0000256" key="1">
    <source>
        <dbReference type="SAM" id="Coils"/>
    </source>
</evidence>
<name>A0AAW1SK02_9CHLO</name>
<dbReference type="Pfam" id="PF17684">
    <property type="entry name" value="SCAB-PH"/>
    <property type="match status" value="1"/>
</dbReference>
<evidence type="ECO:0000313" key="4">
    <source>
        <dbReference type="Proteomes" id="UP001445335"/>
    </source>
</evidence>
<sequence>MRSAHKRSRKEACGAMSLSVDSRQPIASVRAVAKHINKGGVCQPTASPIKVAAGVLDTRSDLLAHMLTCAQELWGRCAGRNKEDAATLVEGLKSMQQQVDNDANLRAVLESTQSRIQQLEVQLRAMQTRSALETQVPMEVTPQRASAFCITGKPAVGETVAVVGPDGAPPGTTQWLSGKSQEGPWLCIVGAQRSTYSPDPDDCGKWLACRVRTDALEVLVVAPATVGGVPEDWYEEFQEMSEKPFHAFKVVVVEHNGQPAARRGVCDLVVDTRSISLCKRGTFKPLYSSVVCGQEYKCSMQVCGARGGGDAAKQGVFLVIRKDSVWMLACKSPKERNQCIMLIRTFAEARYETLTGPT</sequence>
<protein>
    <recommendedName>
        <fullName evidence="2">Stomatal closure-related actin-binding protein PH domain-containing protein</fullName>
    </recommendedName>
</protein>
<keyword evidence="4" id="KW-1185">Reference proteome</keyword>
<evidence type="ECO:0000313" key="3">
    <source>
        <dbReference type="EMBL" id="KAK9845879.1"/>
    </source>
</evidence>
<gene>
    <name evidence="3" type="ORF">WJX81_004995</name>
</gene>
<dbReference type="Gene3D" id="2.30.29.140">
    <property type="match status" value="1"/>
</dbReference>
<dbReference type="InterPro" id="IPR041144">
    <property type="entry name" value="SCAB-PH"/>
</dbReference>
<keyword evidence="1" id="KW-0175">Coiled coil</keyword>
<dbReference type="GO" id="GO:0007015">
    <property type="term" value="P:actin filament organization"/>
    <property type="evidence" value="ECO:0007669"/>
    <property type="project" value="InterPro"/>
</dbReference>
<feature type="coiled-coil region" evidence="1">
    <location>
        <begin position="102"/>
        <end position="129"/>
    </location>
</feature>
<accession>A0AAW1SK02</accession>